<keyword evidence="3" id="KW-1185">Reference proteome</keyword>
<name>A0A835XYZ1_9CHLO</name>
<organism evidence="2 3">
    <name type="scientific">Edaphochlamys debaryana</name>
    <dbReference type="NCBI Taxonomy" id="47281"/>
    <lineage>
        <taxon>Eukaryota</taxon>
        <taxon>Viridiplantae</taxon>
        <taxon>Chlorophyta</taxon>
        <taxon>core chlorophytes</taxon>
        <taxon>Chlorophyceae</taxon>
        <taxon>CS clade</taxon>
        <taxon>Chlamydomonadales</taxon>
        <taxon>Chlamydomonadales incertae sedis</taxon>
        <taxon>Edaphochlamys</taxon>
    </lineage>
</organism>
<evidence type="ECO:0000313" key="3">
    <source>
        <dbReference type="Proteomes" id="UP000612055"/>
    </source>
</evidence>
<dbReference type="OrthoDB" id="10531965at2759"/>
<proteinExistence type="predicted"/>
<sequence>MWYTGNSGVTTANITVYFTASLYVKQVGVYVVYKGSAKSNIAGSLTLITTSNTQLGTSCASDPATACGPSTPAYWYTCNLTTLNLVNGMIFTVQDNGYKPFPAKPSATVSAAQPGPPEPTTTLAASQPGAPKPSASFPTSKPIPAKPSSSFPASEPRTAKPPAPVTTT</sequence>
<reference evidence="2" key="1">
    <citation type="journal article" date="2020" name="bioRxiv">
        <title>Comparative genomics of Chlamydomonas.</title>
        <authorList>
            <person name="Craig R.J."/>
            <person name="Hasan A.R."/>
            <person name="Ness R.W."/>
            <person name="Keightley P.D."/>
        </authorList>
    </citation>
    <scope>NUCLEOTIDE SEQUENCE</scope>
    <source>
        <strain evidence="2">CCAP 11/70</strain>
    </source>
</reference>
<dbReference type="AlphaFoldDB" id="A0A835XYZ1"/>
<dbReference type="EMBL" id="JAEHOE010000073">
    <property type="protein sequence ID" value="KAG2489470.1"/>
    <property type="molecule type" value="Genomic_DNA"/>
</dbReference>
<evidence type="ECO:0000313" key="2">
    <source>
        <dbReference type="EMBL" id="KAG2489470.1"/>
    </source>
</evidence>
<feature type="region of interest" description="Disordered" evidence="1">
    <location>
        <begin position="102"/>
        <end position="168"/>
    </location>
</feature>
<accession>A0A835XYZ1</accession>
<dbReference type="Proteomes" id="UP000612055">
    <property type="component" value="Unassembled WGS sequence"/>
</dbReference>
<comment type="caution">
    <text evidence="2">The sequence shown here is derived from an EMBL/GenBank/DDBJ whole genome shotgun (WGS) entry which is preliminary data.</text>
</comment>
<feature type="compositionally biased region" description="Pro residues" evidence="1">
    <location>
        <begin position="159"/>
        <end position="168"/>
    </location>
</feature>
<protein>
    <submittedName>
        <fullName evidence="2">Uncharacterized protein</fullName>
    </submittedName>
</protein>
<evidence type="ECO:0000256" key="1">
    <source>
        <dbReference type="SAM" id="MobiDB-lite"/>
    </source>
</evidence>
<gene>
    <name evidence="2" type="ORF">HYH03_012106</name>
</gene>